<dbReference type="GO" id="GO:0016020">
    <property type="term" value="C:membrane"/>
    <property type="evidence" value="ECO:0007669"/>
    <property type="project" value="UniProtKB-SubCell"/>
</dbReference>
<dbReference type="PANTHER" id="PTHR16932">
    <property type="entry name" value="INTERFERON ALPHA-INDUCIBLE PROTEIN 27"/>
    <property type="match status" value="1"/>
</dbReference>
<dbReference type="PANTHER" id="PTHR16932:SF18">
    <property type="entry name" value="INTERFERON, ALPHA-INDUCIBLE PROTEIN 27-LIKE 2"/>
    <property type="match status" value="1"/>
</dbReference>
<keyword evidence="5" id="KW-0472">Membrane</keyword>
<sequence length="303" mass="32389">MAPADLTCRIRVEKAEGNDGDNGQPQEVATFPLGDCPDIGIEIRTRWATEVMKHFEQTRQPHTCIRPWDFVARLDGSIESLAMPVLEGDLSEGYPARFQIPPSTLYGFDHDKKVSRAEMFAMASLLYEIMSGRKPFEGLADNEVQGRFINGEFPDDAVALPNSLFILSGWSEEFSQELTRRVKVQDVNFFQAASQYAKAHPVLTGLQVVGLTVSALSSLAVPVLGAVGFTAAGPAAGSAAAAWQASIGAVEAGSLFAWCQSAAMGGAAVSGIKVIGVAGAALTRVADIPALVEVFRRGFRRAN</sequence>
<dbReference type="Pfam" id="PF06140">
    <property type="entry name" value="Ifi-6-16"/>
    <property type="match status" value="1"/>
</dbReference>
<accession>A0A1W5D8I7</accession>
<dbReference type="InterPro" id="IPR009311">
    <property type="entry name" value="IFI6/IFI27-like"/>
</dbReference>
<dbReference type="EMBL" id="FWEW01003505">
    <property type="protein sequence ID" value="SLM39434.1"/>
    <property type="molecule type" value="Genomic_DNA"/>
</dbReference>
<evidence type="ECO:0000256" key="2">
    <source>
        <dbReference type="ARBA" id="ARBA00007262"/>
    </source>
</evidence>
<evidence type="ECO:0000256" key="3">
    <source>
        <dbReference type="ARBA" id="ARBA00022692"/>
    </source>
</evidence>
<dbReference type="Gene3D" id="6.10.110.10">
    <property type="match status" value="1"/>
</dbReference>
<evidence type="ECO:0000256" key="1">
    <source>
        <dbReference type="ARBA" id="ARBA00004141"/>
    </source>
</evidence>
<evidence type="ECO:0000256" key="4">
    <source>
        <dbReference type="ARBA" id="ARBA00022989"/>
    </source>
</evidence>
<proteinExistence type="inferred from homology"/>
<comment type="similarity">
    <text evidence="2">Belongs to the IFI6/IFI27 family.</text>
</comment>
<dbReference type="InterPro" id="IPR038213">
    <property type="entry name" value="IFI6/IFI27-like_sf"/>
</dbReference>
<reference evidence="7" key="1">
    <citation type="submission" date="2017-03" db="EMBL/GenBank/DDBJ databases">
        <authorList>
            <person name="Sharma R."/>
            <person name="Thines M."/>
        </authorList>
    </citation>
    <scope>NUCLEOTIDE SEQUENCE [LARGE SCALE GENOMIC DNA]</scope>
</reference>
<organism evidence="6 7">
    <name type="scientific">Lasallia pustulata</name>
    <dbReference type="NCBI Taxonomy" id="136370"/>
    <lineage>
        <taxon>Eukaryota</taxon>
        <taxon>Fungi</taxon>
        <taxon>Dikarya</taxon>
        <taxon>Ascomycota</taxon>
        <taxon>Pezizomycotina</taxon>
        <taxon>Lecanoromycetes</taxon>
        <taxon>OSLEUM clade</taxon>
        <taxon>Umbilicariomycetidae</taxon>
        <taxon>Umbilicariales</taxon>
        <taxon>Umbilicariaceae</taxon>
        <taxon>Lasallia</taxon>
    </lineage>
</organism>
<name>A0A1W5D8I7_9LECA</name>
<protein>
    <submittedName>
        <fullName evidence="6">Interferon alpha-inducible protein 6/27</fullName>
    </submittedName>
</protein>
<keyword evidence="4" id="KW-1133">Transmembrane helix</keyword>
<keyword evidence="7" id="KW-1185">Reference proteome</keyword>
<evidence type="ECO:0000313" key="6">
    <source>
        <dbReference type="EMBL" id="SLM39434.1"/>
    </source>
</evidence>
<keyword evidence="3" id="KW-0812">Transmembrane</keyword>
<dbReference type="Proteomes" id="UP000192927">
    <property type="component" value="Unassembled WGS sequence"/>
</dbReference>
<evidence type="ECO:0000313" key="7">
    <source>
        <dbReference type="Proteomes" id="UP000192927"/>
    </source>
</evidence>
<dbReference type="AlphaFoldDB" id="A0A1W5D8I7"/>
<comment type="subcellular location">
    <subcellularLocation>
        <location evidence="1">Membrane</location>
        <topology evidence="1">Multi-pass membrane protein</topology>
    </subcellularLocation>
</comment>
<evidence type="ECO:0000256" key="5">
    <source>
        <dbReference type="ARBA" id="ARBA00023136"/>
    </source>
</evidence>